<dbReference type="Proteomes" id="UP000198520">
    <property type="component" value="Unassembled WGS sequence"/>
</dbReference>
<organism evidence="2 3">
    <name type="scientific">Flavimobilis marinus</name>
    <dbReference type="NCBI Taxonomy" id="285351"/>
    <lineage>
        <taxon>Bacteria</taxon>
        <taxon>Bacillati</taxon>
        <taxon>Actinomycetota</taxon>
        <taxon>Actinomycetes</taxon>
        <taxon>Micrococcales</taxon>
        <taxon>Jonesiaceae</taxon>
        <taxon>Flavimobilis</taxon>
    </lineage>
</organism>
<keyword evidence="2" id="KW-0503">Monooxygenase</keyword>
<dbReference type="STRING" id="285351.SAMN04488035_2070"/>
<dbReference type="AlphaFoldDB" id="A0A1I2GZ21"/>
<evidence type="ECO:0000313" key="3">
    <source>
        <dbReference type="Proteomes" id="UP000198520"/>
    </source>
</evidence>
<keyword evidence="2" id="KW-0560">Oxidoreductase</keyword>
<feature type="region of interest" description="Disordered" evidence="1">
    <location>
        <begin position="1"/>
        <end position="43"/>
    </location>
</feature>
<dbReference type="RefSeq" id="WP_093378211.1">
    <property type="nucleotide sequence ID" value="NZ_BNAN01000003.1"/>
</dbReference>
<evidence type="ECO:0000256" key="1">
    <source>
        <dbReference type="SAM" id="MobiDB-lite"/>
    </source>
</evidence>
<dbReference type="SUPFAM" id="SSF51679">
    <property type="entry name" value="Bacterial luciferase-like"/>
    <property type="match status" value="1"/>
</dbReference>
<name>A0A1I2GZ21_9MICO</name>
<accession>A0A1I2GZ21</accession>
<dbReference type="GO" id="GO:0016705">
    <property type="term" value="F:oxidoreductase activity, acting on paired donors, with incorporation or reduction of molecular oxygen"/>
    <property type="evidence" value="ECO:0007669"/>
    <property type="project" value="InterPro"/>
</dbReference>
<gene>
    <name evidence="2" type="ORF">SAMN04488035_2070</name>
</gene>
<sequence length="373" mass="38645">MSIDAPLSPAAHATRTRAARTAGARSTAPRPSRSRTARSDADDAQVARELLAALTTPESAVPTPVHTGAPVRIALDLSASGARRSPTRPGGARGLATELDSERLVDVVRSAVRGGIDLVAFDDDFRLQHQTVGDVRGRLDAAVVASRLAKVTQGVGLAATISTATTEVDHVITALETIARTSGDRAAWQTRPVAPAIAAAVRGATGVTIVVRTRTAEEAEEAATYADVVRVAAKDIATAADTRRRVRAAAEAAGRAGDDVVVLVDLYAVTGPDRASAEARLSLLDDFEGEPVVAKHAHSITHVGTPVDLAHLIRTWVDAGAADGFAITPSSLLADVTGLVDGALPVLREIGALRGEYRADLRRTLGLPAAVRA</sequence>
<evidence type="ECO:0000313" key="2">
    <source>
        <dbReference type="EMBL" id="SFF22403.1"/>
    </source>
</evidence>
<dbReference type="EMBL" id="FONZ01000003">
    <property type="protein sequence ID" value="SFF22403.1"/>
    <property type="molecule type" value="Genomic_DNA"/>
</dbReference>
<feature type="compositionally biased region" description="Low complexity" evidence="1">
    <location>
        <begin position="19"/>
        <end position="31"/>
    </location>
</feature>
<dbReference type="Gene3D" id="3.20.20.30">
    <property type="entry name" value="Luciferase-like domain"/>
    <property type="match status" value="2"/>
</dbReference>
<dbReference type="InterPro" id="IPR036661">
    <property type="entry name" value="Luciferase-like_sf"/>
</dbReference>
<keyword evidence="3" id="KW-1185">Reference proteome</keyword>
<protein>
    <submittedName>
        <fullName evidence="2">Luciferase-like monooxygenase</fullName>
    </submittedName>
</protein>
<dbReference type="GO" id="GO:0004497">
    <property type="term" value="F:monooxygenase activity"/>
    <property type="evidence" value="ECO:0007669"/>
    <property type="project" value="UniProtKB-KW"/>
</dbReference>
<reference evidence="3" key="1">
    <citation type="submission" date="2016-10" db="EMBL/GenBank/DDBJ databases">
        <authorList>
            <person name="Varghese N."/>
            <person name="Submissions S."/>
        </authorList>
    </citation>
    <scope>NUCLEOTIDE SEQUENCE [LARGE SCALE GENOMIC DNA]</scope>
    <source>
        <strain evidence="3">DSM 19083</strain>
    </source>
</reference>
<proteinExistence type="predicted"/>